<dbReference type="HOGENOM" id="CLU_143551_2_0_12"/>
<protein>
    <submittedName>
        <fullName evidence="1">Uncharacterized protein</fullName>
    </submittedName>
</protein>
<organism evidence="1 2">
    <name type="scientific">Treponema vincentii F0403</name>
    <dbReference type="NCBI Taxonomy" id="1125702"/>
    <lineage>
        <taxon>Bacteria</taxon>
        <taxon>Pseudomonadati</taxon>
        <taxon>Spirochaetota</taxon>
        <taxon>Spirochaetia</taxon>
        <taxon>Spirochaetales</taxon>
        <taxon>Treponemataceae</taxon>
        <taxon>Treponema</taxon>
    </lineage>
</organism>
<name>S3LB18_9SPIR</name>
<dbReference type="GeneID" id="301461643"/>
<dbReference type="AlphaFoldDB" id="S3LB18"/>
<gene>
    <name evidence="1" type="ORF">HMPREF1222_01486</name>
</gene>
<reference evidence="1 2" key="1">
    <citation type="submission" date="2013-04" db="EMBL/GenBank/DDBJ databases">
        <title>The Genome Sequence of Treponema vincentii F0403.</title>
        <authorList>
            <consortium name="The Broad Institute Genomics Platform"/>
            <person name="Earl A."/>
            <person name="Ward D."/>
            <person name="Feldgarden M."/>
            <person name="Gevers D."/>
            <person name="Leonetti C."/>
            <person name="Izard J."/>
            <person name="Walker B."/>
            <person name="Young S."/>
            <person name="Zeng Q."/>
            <person name="Gargeya S."/>
            <person name="Fitzgerald M."/>
            <person name="Haas B."/>
            <person name="Abouelleil A."/>
            <person name="Allen A.W."/>
            <person name="Alvarado L."/>
            <person name="Arachchi H.M."/>
            <person name="Berlin A.M."/>
            <person name="Chapman S.B."/>
            <person name="Gainer-Dewar J."/>
            <person name="Goldberg J."/>
            <person name="Griggs A."/>
            <person name="Gujja S."/>
            <person name="Hansen M."/>
            <person name="Howarth C."/>
            <person name="Imamovic A."/>
            <person name="Ireland A."/>
            <person name="Larimer J."/>
            <person name="McCowan C."/>
            <person name="Murphy C."/>
            <person name="Pearson M."/>
            <person name="Poon T.W."/>
            <person name="Priest M."/>
            <person name="Roberts A."/>
            <person name="Saif S."/>
            <person name="Shea T."/>
            <person name="Sisk P."/>
            <person name="Sykes S."/>
            <person name="Wortman J."/>
            <person name="Nusbaum C."/>
            <person name="Birren B."/>
        </authorList>
    </citation>
    <scope>NUCLEOTIDE SEQUENCE [LARGE SCALE GENOMIC DNA]</scope>
    <source>
        <strain evidence="1 2">F0403</strain>
    </source>
</reference>
<evidence type="ECO:0000313" key="1">
    <source>
        <dbReference type="EMBL" id="EPF46905.1"/>
    </source>
</evidence>
<proteinExistence type="predicted"/>
<dbReference type="Proteomes" id="UP000014605">
    <property type="component" value="Unassembled WGS sequence"/>
</dbReference>
<dbReference type="RefSeq" id="WP_016518874.1">
    <property type="nucleotide sequence ID" value="NZ_KE332512.1"/>
</dbReference>
<keyword evidence="2" id="KW-1185">Reference proteome</keyword>
<accession>S3LB18</accession>
<sequence>MDIKHLLKYVELFHDVIIEIRHDLSMEFTLFPKGSCGSTCLFLGLFLIQNGFEEFQIITGEKYFFNGYFHQEISLSWLECNQSLIIDITAYQFHEIESKVIVTKNSDWHRTWKVVERNNILVFIKLILYYHQI</sequence>
<dbReference type="EMBL" id="ATFC01000008">
    <property type="protein sequence ID" value="EPF46905.1"/>
    <property type="molecule type" value="Genomic_DNA"/>
</dbReference>
<comment type="caution">
    <text evidence="1">The sequence shown here is derived from an EMBL/GenBank/DDBJ whole genome shotgun (WGS) entry which is preliminary data.</text>
</comment>
<evidence type="ECO:0000313" key="2">
    <source>
        <dbReference type="Proteomes" id="UP000014605"/>
    </source>
</evidence>